<evidence type="ECO:0000259" key="1">
    <source>
        <dbReference type="Pfam" id="PF24494"/>
    </source>
</evidence>
<dbReference type="AlphaFoldDB" id="A0A9Q9AJW4"/>
<protein>
    <recommendedName>
        <fullName evidence="1">DUF7587 domain-containing protein</fullName>
    </recommendedName>
</protein>
<dbReference type="Pfam" id="PF24494">
    <property type="entry name" value="DUF7587"/>
    <property type="match status" value="1"/>
</dbReference>
<dbReference type="EMBL" id="CP099420">
    <property type="protein sequence ID" value="USW50689.1"/>
    <property type="molecule type" value="Genomic_DNA"/>
</dbReference>
<sequence>MDINETNASIVPYSKLRNEFAADIPWVRTLKLSHVLTRKLPTGGQNLVLDIGKAFGQLFGPNFALLVACMPIATLPNESSDVYRSWTYDDHGPKLQAASGLLDLHLPDGWSGHTKVVYDMGSVKDPAVHRAMSLLRLVIATKNQTPGPGFSFAQLKGDSDALSLMSMAKEVDSINFGMAKSDLEETADASSEFQPGTSVAMYSEVSHAESEKSVVELPAGPMDAKSKMILLEAQARTPRYLFRAITPWGCLGNTSNKSLPGKDIFHLTRAQLSDMVTKHLSGRLGFKTEFSSWAASLRVAFEYARSYGDKDAYISIIDTKELEGRNVIVHAPSMRPFTGSSSFPEEYLAHGVISGPAHKAVPLQAFLNANASTDFLGYEPLHESQINSAITSEELEAAHTVAAQYGQKFGAAVMIAVLTLKSRDAKCWREGLNGADELVNSNMLDFVVPKRLYADSTVLADIVDVEGFTDVEEMLRMLKSYRGSSAWQRSEEEEGGI</sequence>
<proteinExistence type="predicted"/>
<organism evidence="2 3">
    <name type="scientific">Septoria linicola</name>
    <dbReference type="NCBI Taxonomy" id="215465"/>
    <lineage>
        <taxon>Eukaryota</taxon>
        <taxon>Fungi</taxon>
        <taxon>Dikarya</taxon>
        <taxon>Ascomycota</taxon>
        <taxon>Pezizomycotina</taxon>
        <taxon>Dothideomycetes</taxon>
        <taxon>Dothideomycetidae</taxon>
        <taxon>Mycosphaerellales</taxon>
        <taxon>Mycosphaerellaceae</taxon>
        <taxon>Septoria</taxon>
    </lineage>
</organism>
<feature type="domain" description="DUF7587" evidence="1">
    <location>
        <begin position="263"/>
        <end position="335"/>
    </location>
</feature>
<gene>
    <name evidence="2" type="ORF">Slin15195_G040080</name>
</gene>
<dbReference type="Proteomes" id="UP001056384">
    <property type="component" value="Chromosome 3"/>
</dbReference>
<accession>A0A9Q9AJW4</accession>
<reference evidence="2" key="1">
    <citation type="submission" date="2022-06" db="EMBL/GenBank/DDBJ databases">
        <title>Complete genome sequences of two strains of the flax pathogen Septoria linicola.</title>
        <authorList>
            <person name="Lapalu N."/>
            <person name="Simon A."/>
            <person name="Demenou B."/>
            <person name="Paumier D."/>
            <person name="Guillot M.-P."/>
            <person name="Gout L."/>
            <person name="Valade R."/>
        </authorList>
    </citation>
    <scope>NUCLEOTIDE SEQUENCE</scope>
    <source>
        <strain evidence="2">SE15195</strain>
    </source>
</reference>
<keyword evidence="3" id="KW-1185">Reference proteome</keyword>
<dbReference type="InterPro" id="IPR056009">
    <property type="entry name" value="DUF7587"/>
</dbReference>
<evidence type="ECO:0000313" key="3">
    <source>
        <dbReference type="Proteomes" id="UP001056384"/>
    </source>
</evidence>
<evidence type="ECO:0000313" key="2">
    <source>
        <dbReference type="EMBL" id="USW50689.1"/>
    </source>
</evidence>
<name>A0A9Q9AJW4_9PEZI</name>